<dbReference type="EMBL" id="CAAALY010007907">
    <property type="protein sequence ID" value="VEL10051.1"/>
    <property type="molecule type" value="Genomic_DNA"/>
</dbReference>
<dbReference type="PANTHER" id="PTHR19964">
    <property type="entry name" value="MULTIPLE PDZ DOMAIN PROTEIN"/>
    <property type="match status" value="1"/>
</dbReference>
<dbReference type="SUPFAM" id="SSF50156">
    <property type="entry name" value="PDZ domain-like"/>
    <property type="match status" value="1"/>
</dbReference>
<feature type="domain" description="PDZ" evidence="2">
    <location>
        <begin position="31"/>
        <end position="87"/>
    </location>
</feature>
<evidence type="ECO:0000313" key="4">
    <source>
        <dbReference type="Proteomes" id="UP000784294"/>
    </source>
</evidence>
<dbReference type="Pfam" id="PF00595">
    <property type="entry name" value="PDZ"/>
    <property type="match status" value="1"/>
</dbReference>
<organism evidence="3 4">
    <name type="scientific">Protopolystoma xenopodis</name>
    <dbReference type="NCBI Taxonomy" id="117903"/>
    <lineage>
        <taxon>Eukaryota</taxon>
        <taxon>Metazoa</taxon>
        <taxon>Spiralia</taxon>
        <taxon>Lophotrochozoa</taxon>
        <taxon>Platyhelminthes</taxon>
        <taxon>Monogenea</taxon>
        <taxon>Polyopisthocotylea</taxon>
        <taxon>Polystomatidea</taxon>
        <taxon>Polystomatidae</taxon>
        <taxon>Protopolystoma</taxon>
    </lineage>
</organism>
<proteinExistence type="predicted"/>
<evidence type="ECO:0000256" key="1">
    <source>
        <dbReference type="SAM" id="Phobius"/>
    </source>
</evidence>
<dbReference type="SMART" id="SM00228">
    <property type="entry name" value="PDZ"/>
    <property type="match status" value="1"/>
</dbReference>
<name>A0A448WEV6_9PLAT</name>
<comment type="caution">
    <text evidence="3">The sequence shown here is derived from an EMBL/GenBank/DDBJ whole genome shotgun (WGS) entry which is preliminary data.</text>
</comment>
<keyword evidence="1" id="KW-0472">Membrane</keyword>
<evidence type="ECO:0000259" key="2">
    <source>
        <dbReference type="PROSITE" id="PS50106"/>
    </source>
</evidence>
<keyword evidence="1" id="KW-1133">Transmembrane helix</keyword>
<dbReference type="PROSITE" id="PS50106">
    <property type="entry name" value="PDZ"/>
    <property type="match status" value="1"/>
</dbReference>
<keyword evidence="4" id="KW-1185">Reference proteome</keyword>
<gene>
    <name evidence="3" type="ORF">PXEA_LOCUS3491</name>
</gene>
<reference evidence="3" key="1">
    <citation type="submission" date="2018-11" db="EMBL/GenBank/DDBJ databases">
        <authorList>
            <consortium name="Pathogen Informatics"/>
        </authorList>
    </citation>
    <scope>NUCLEOTIDE SEQUENCE</scope>
</reference>
<dbReference type="OrthoDB" id="123971at2759"/>
<keyword evidence="1" id="KW-0812">Transmembrane</keyword>
<dbReference type="AlphaFoldDB" id="A0A448WEV6"/>
<feature type="transmembrane region" description="Helical" evidence="1">
    <location>
        <begin position="117"/>
        <end position="138"/>
    </location>
</feature>
<sequence>MRIVGGVLLQSLKMSGSFFAPNCPNRLPLGLGSSVVPSDPSDEGVFIAQVLPDGLISRDGRIRPGSRLLEVNGNWLLGATLREAIKVSCCIRAPSIFPKHLRPVHILLPGYLKQADYFYYFSTNTPILIAFLMLYIQFPLY</sequence>
<accession>A0A448WEV6</accession>
<evidence type="ECO:0000313" key="3">
    <source>
        <dbReference type="EMBL" id="VEL10051.1"/>
    </source>
</evidence>
<dbReference type="Gene3D" id="2.30.42.10">
    <property type="match status" value="1"/>
</dbReference>
<dbReference type="PANTHER" id="PTHR19964:SF92">
    <property type="entry name" value="PATJ HOMOLOG"/>
    <property type="match status" value="1"/>
</dbReference>
<dbReference type="InterPro" id="IPR001478">
    <property type="entry name" value="PDZ"/>
</dbReference>
<protein>
    <recommendedName>
        <fullName evidence="2">PDZ domain-containing protein</fullName>
    </recommendedName>
</protein>
<dbReference type="InterPro" id="IPR036034">
    <property type="entry name" value="PDZ_sf"/>
</dbReference>
<dbReference type="Proteomes" id="UP000784294">
    <property type="component" value="Unassembled WGS sequence"/>
</dbReference>
<dbReference type="InterPro" id="IPR051342">
    <property type="entry name" value="PDZ_scaffold"/>
</dbReference>